<feature type="domain" description="Transcription regulator PadR N-terminal" evidence="1">
    <location>
        <begin position="50"/>
        <end position="119"/>
    </location>
</feature>
<accession>A0A2G8TB25</accession>
<evidence type="ECO:0000313" key="3">
    <source>
        <dbReference type="Proteomes" id="UP000230390"/>
    </source>
</evidence>
<dbReference type="OrthoDB" id="9814826at2"/>
<dbReference type="Pfam" id="PF03551">
    <property type="entry name" value="PadR"/>
    <property type="match status" value="1"/>
</dbReference>
<dbReference type="Gene3D" id="1.10.10.10">
    <property type="entry name" value="Winged helix-like DNA-binding domain superfamily/Winged helix DNA-binding domain"/>
    <property type="match status" value="1"/>
</dbReference>
<dbReference type="AlphaFoldDB" id="A0A2G8TB25"/>
<reference evidence="2 3" key="1">
    <citation type="submission" date="2017-10" db="EMBL/GenBank/DDBJ databases">
        <title>Massilia psychrophilum sp. nov., a novel purple-pigmented bacterium isolated from Tianshan glacier, Xinjiang Municipality, China.</title>
        <authorList>
            <person name="Wang H."/>
        </authorList>
    </citation>
    <scope>NUCLEOTIDE SEQUENCE [LARGE SCALE GENOMIC DNA]</scope>
    <source>
        <strain evidence="2 3">JCM 30074</strain>
    </source>
</reference>
<keyword evidence="3" id="KW-1185">Reference proteome</keyword>
<evidence type="ECO:0000259" key="1">
    <source>
        <dbReference type="Pfam" id="PF03551"/>
    </source>
</evidence>
<dbReference type="InterPro" id="IPR005149">
    <property type="entry name" value="Tscrpt_reg_PadR_N"/>
</dbReference>
<name>A0A2G8TB25_9BURK</name>
<dbReference type="PANTHER" id="PTHR43252:SF7">
    <property type="entry name" value="TRANSCRIPTIONAL REGULATOR YQJI"/>
    <property type="match status" value="1"/>
</dbReference>
<dbReference type="EMBL" id="PDOC01000016">
    <property type="protein sequence ID" value="PIL43183.1"/>
    <property type="molecule type" value="Genomic_DNA"/>
</dbReference>
<dbReference type="PANTHER" id="PTHR43252">
    <property type="entry name" value="TRANSCRIPTIONAL REGULATOR YQJI"/>
    <property type="match status" value="1"/>
</dbReference>
<gene>
    <name evidence="2" type="ORF">CR105_20535</name>
</gene>
<comment type="caution">
    <text evidence="2">The sequence shown here is derived from an EMBL/GenBank/DDBJ whole genome shotgun (WGS) entry which is preliminary data.</text>
</comment>
<organism evidence="2 3">
    <name type="scientific">Massilia eurypsychrophila</name>
    <dbReference type="NCBI Taxonomy" id="1485217"/>
    <lineage>
        <taxon>Bacteria</taxon>
        <taxon>Pseudomonadati</taxon>
        <taxon>Pseudomonadota</taxon>
        <taxon>Betaproteobacteria</taxon>
        <taxon>Burkholderiales</taxon>
        <taxon>Oxalobacteraceae</taxon>
        <taxon>Telluria group</taxon>
        <taxon>Massilia</taxon>
    </lineage>
</organism>
<dbReference type="Proteomes" id="UP000230390">
    <property type="component" value="Unassembled WGS sequence"/>
</dbReference>
<dbReference type="InterPro" id="IPR036390">
    <property type="entry name" value="WH_DNA-bd_sf"/>
</dbReference>
<dbReference type="InterPro" id="IPR036388">
    <property type="entry name" value="WH-like_DNA-bd_sf"/>
</dbReference>
<sequence length="188" mass="20526">MIYLKKYPYCGKHGFDGGHGPHAGGRGAGRGVHEGRRRRMFNGEELSIMVLHLMEAQPRHGYDLIREFESLTAGLYAPSPGIIYPTLSLLDDAGQIEAVATQGAKRLFTITATGRARLEAHMDVVAEGLARLAALGTNGAQVDGPVARAMKNLTVVLEQILRDPKEKQAQFDIADLIDEVARKIERLP</sequence>
<protein>
    <submittedName>
        <fullName evidence="2">PadR family transcriptional regulator</fullName>
    </submittedName>
</protein>
<evidence type="ECO:0000313" key="2">
    <source>
        <dbReference type="EMBL" id="PIL43183.1"/>
    </source>
</evidence>
<dbReference type="SUPFAM" id="SSF46785">
    <property type="entry name" value="Winged helix' DNA-binding domain"/>
    <property type="match status" value="1"/>
</dbReference>
<proteinExistence type="predicted"/>